<evidence type="ECO:0000256" key="7">
    <source>
        <dbReference type="ARBA" id="ARBA00022729"/>
    </source>
</evidence>
<keyword evidence="12" id="KW-0675">Receptor</keyword>
<dbReference type="PATRIC" id="fig|1217703.3.peg.2792"/>
<keyword evidence="4 14" id="KW-1134">Transmembrane beta strand</keyword>
<dbReference type="eggNOG" id="COG4774">
    <property type="taxonomic scope" value="Bacteria"/>
</dbReference>
<dbReference type="Pfam" id="PF07715">
    <property type="entry name" value="Plug"/>
    <property type="match status" value="1"/>
</dbReference>
<feature type="domain" description="TonB-dependent receptor-like beta-barrel" evidence="17">
    <location>
        <begin position="315"/>
        <end position="703"/>
    </location>
</feature>
<dbReference type="GO" id="GO:0038023">
    <property type="term" value="F:signaling receptor activity"/>
    <property type="evidence" value="ECO:0007669"/>
    <property type="project" value="InterPro"/>
</dbReference>
<evidence type="ECO:0000256" key="2">
    <source>
        <dbReference type="ARBA" id="ARBA00009810"/>
    </source>
</evidence>
<dbReference type="Gene3D" id="2.170.130.10">
    <property type="entry name" value="TonB-dependent receptor, plug domain"/>
    <property type="match status" value="1"/>
</dbReference>
<comment type="caution">
    <text evidence="19">The sequence shown here is derived from an EMBL/GenBank/DDBJ whole genome shotgun (WGS) entry which is preliminary data.</text>
</comment>
<keyword evidence="20" id="KW-1185">Reference proteome</keyword>
<accession>N9MI29</accession>
<evidence type="ECO:0000259" key="18">
    <source>
        <dbReference type="Pfam" id="PF07715"/>
    </source>
</evidence>
<keyword evidence="5" id="KW-0410">Iron transport</keyword>
<dbReference type="OrthoDB" id="8732650at2"/>
<evidence type="ECO:0008006" key="21">
    <source>
        <dbReference type="Google" id="ProtNLM"/>
    </source>
</evidence>
<keyword evidence="10 16" id="KW-0798">TonB box</keyword>
<evidence type="ECO:0000256" key="10">
    <source>
        <dbReference type="ARBA" id="ARBA00023077"/>
    </source>
</evidence>
<dbReference type="NCBIfam" id="TIGR01783">
    <property type="entry name" value="TonB-siderophor"/>
    <property type="match status" value="1"/>
</dbReference>
<dbReference type="CDD" id="cd01347">
    <property type="entry name" value="ligand_gated_channel"/>
    <property type="match status" value="1"/>
</dbReference>
<evidence type="ECO:0000256" key="3">
    <source>
        <dbReference type="ARBA" id="ARBA00022448"/>
    </source>
</evidence>
<dbReference type="EMBL" id="APRL01000013">
    <property type="protein sequence ID" value="ENW92930.1"/>
    <property type="molecule type" value="Genomic_DNA"/>
</dbReference>
<dbReference type="PROSITE" id="PS01156">
    <property type="entry name" value="TONB_DEPENDENT_REC_2"/>
    <property type="match status" value="1"/>
</dbReference>
<evidence type="ECO:0000256" key="9">
    <source>
        <dbReference type="ARBA" id="ARBA00023065"/>
    </source>
</evidence>
<evidence type="ECO:0000256" key="4">
    <source>
        <dbReference type="ARBA" id="ARBA00022452"/>
    </source>
</evidence>
<evidence type="ECO:0000313" key="20">
    <source>
        <dbReference type="Proteomes" id="UP000013261"/>
    </source>
</evidence>
<keyword evidence="7" id="KW-0732">Signal</keyword>
<evidence type="ECO:0000313" key="19">
    <source>
        <dbReference type="EMBL" id="ENW92930.1"/>
    </source>
</evidence>
<dbReference type="Proteomes" id="UP000013261">
    <property type="component" value="Unassembled WGS sequence"/>
</dbReference>
<feature type="domain" description="TonB-dependent receptor plug" evidence="18">
    <location>
        <begin position="92"/>
        <end position="189"/>
    </location>
</feature>
<evidence type="ECO:0000256" key="8">
    <source>
        <dbReference type="ARBA" id="ARBA00023004"/>
    </source>
</evidence>
<evidence type="ECO:0000256" key="15">
    <source>
        <dbReference type="PROSITE-ProRule" id="PRU10144"/>
    </source>
</evidence>
<dbReference type="InterPro" id="IPR036942">
    <property type="entry name" value="Beta-barrel_TonB_sf"/>
</dbReference>
<dbReference type="InterPro" id="IPR039426">
    <property type="entry name" value="TonB-dep_rcpt-like"/>
</dbReference>
<evidence type="ECO:0000256" key="13">
    <source>
        <dbReference type="ARBA" id="ARBA00023237"/>
    </source>
</evidence>
<dbReference type="RefSeq" id="WP_005190529.1">
    <property type="nucleotide sequence ID" value="NZ_KB850050.1"/>
</dbReference>
<dbReference type="PROSITE" id="PS52016">
    <property type="entry name" value="TONB_DEPENDENT_REC_3"/>
    <property type="match status" value="1"/>
</dbReference>
<organism evidence="19 20">
    <name type="scientific">Acinetobacter dispersus</name>
    <dbReference type="NCBI Taxonomy" id="70348"/>
    <lineage>
        <taxon>Bacteria</taxon>
        <taxon>Pseudomonadati</taxon>
        <taxon>Pseudomonadota</taxon>
        <taxon>Gammaproteobacteria</taxon>
        <taxon>Moraxellales</taxon>
        <taxon>Moraxellaceae</taxon>
        <taxon>Acinetobacter</taxon>
    </lineage>
</organism>
<dbReference type="AlphaFoldDB" id="N9MI29"/>
<sequence length="733" mass="80838">MLFLGSRTIHKNKKVSIKQLSFFLVIAHSTTSSLANDIAATIKPSHINEAQVILPTIQVSAIQDSLYLPNLYTGGQIARITQMGILGNKDYMDSPFSQVGYSSNAIRHQQALSVAETLTTADASVRTTTGSTNRYDALTIRGFRIENDDMALNGLFGLVPAYRVGVDPVERIELTRGAGAFLYGMSPFGAIGGNVNVVTKRAGKQPLRQLTTAYSTDQHLGIHADIGQRFGDNQEYGLRLNTAYRDGDTSIDHQNSRNSSHSLGLDYQADRLNLSADIIYQKDMMSRAVRGLTAIAGIDIPKAPNPKTNLSALSDYSQAESLTFLSRAEYQLNDAALVYGTVGHNHFNYDKQEVPGLTTLNPNGDTRANTNLQQGHNGTVSAEVGTRIRLSTGNIQHQFVLAANHFRQQAWFGQSRYESYLTNIYHPTYVDDLGQPIAVVPKAKSNETMLRSVVFADTLSTAQDKLQFTLGLRHQQVETSNFSANGERSNHYHESATTPSFALVYKPFKQLSFYANYIEALTVGATPPDDAVNFNQVFAPYKSKQYELGTKFDLGNFGGTVAIFQIRKPTGIVNPESKIYSLDGEQQNQGIELNGFGNITPTLRFLGGLSFVDAKLRRTQDGLNNNHHAVGVPQFLGNLGLEWDTPFNPQLTLTGRMIHNAKAYVDADNSQSVPDWTRFDFGGRYQTKIGKTPVTLQANLNNVFNKAYWEANPSSYMTISTPRTLLLSTTFDF</sequence>
<dbReference type="InterPro" id="IPR010917">
    <property type="entry name" value="TonB_rcpt_CS"/>
</dbReference>
<evidence type="ECO:0000256" key="5">
    <source>
        <dbReference type="ARBA" id="ARBA00022496"/>
    </source>
</evidence>
<evidence type="ECO:0000256" key="14">
    <source>
        <dbReference type="PROSITE-ProRule" id="PRU01360"/>
    </source>
</evidence>
<evidence type="ECO:0000256" key="12">
    <source>
        <dbReference type="ARBA" id="ARBA00023170"/>
    </source>
</evidence>
<evidence type="ECO:0000256" key="1">
    <source>
        <dbReference type="ARBA" id="ARBA00004571"/>
    </source>
</evidence>
<dbReference type="InterPro" id="IPR012910">
    <property type="entry name" value="Plug_dom"/>
</dbReference>
<comment type="subcellular location">
    <subcellularLocation>
        <location evidence="1 14">Cell outer membrane</location>
        <topology evidence="1 14">Multi-pass membrane protein</topology>
    </subcellularLocation>
</comment>
<reference evidence="19 20" key="1">
    <citation type="submission" date="2013-02" db="EMBL/GenBank/DDBJ databases">
        <title>The Genome Sequence of Acinetobacter sp. ANC 4105.</title>
        <authorList>
            <consortium name="The Broad Institute Genome Sequencing Platform"/>
            <consortium name="The Broad Institute Genome Sequencing Center for Infectious Disease"/>
            <person name="Cerqueira G."/>
            <person name="Feldgarden M."/>
            <person name="Courvalin P."/>
            <person name="Perichon B."/>
            <person name="Grillot-Courvalin C."/>
            <person name="Clermont D."/>
            <person name="Rocha E."/>
            <person name="Yoon E.-J."/>
            <person name="Nemec A."/>
            <person name="Walker B."/>
            <person name="Young S.K."/>
            <person name="Zeng Q."/>
            <person name="Gargeya S."/>
            <person name="Fitzgerald M."/>
            <person name="Haas B."/>
            <person name="Abouelleil A."/>
            <person name="Alvarado L."/>
            <person name="Arachchi H.M."/>
            <person name="Berlin A.M."/>
            <person name="Chapman S.B."/>
            <person name="Dewar J."/>
            <person name="Goldberg J."/>
            <person name="Griggs A."/>
            <person name="Gujja S."/>
            <person name="Hansen M."/>
            <person name="Howarth C."/>
            <person name="Imamovic A."/>
            <person name="Larimer J."/>
            <person name="McCowan C."/>
            <person name="Murphy C."/>
            <person name="Neiman D."/>
            <person name="Pearson M."/>
            <person name="Priest M."/>
            <person name="Roberts A."/>
            <person name="Saif S."/>
            <person name="Shea T."/>
            <person name="Sisk P."/>
            <person name="Sykes S."/>
            <person name="Wortman J."/>
            <person name="Nusbaum C."/>
            <person name="Birren B."/>
        </authorList>
    </citation>
    <scope>NUCLEOTIDE SEQUENCE [LARGE SCALE GENOMIC DNA]</scope>
    <source>
        <strain evidence="19 20">ANC 4105</strain>
    </source>
</reference>
<dbReference type="GO" id="GO:0015344">
    <property type="term" value="F:siderophore uptake transmembrane transporter activity"/>
    <property type="evidence" value="ECO:0007669"/>
    <property type="project" value="TreeGrafter"/>
</dbReference>
<dbReference type="GO" id="GO:0009279">
    <property type="term" value="C:cell outer membrane"/>
    <property type="evidence" value="ECO:0007669"/>
    <property type="project" value="UniProtKB-SubCell"/>
</dbReference>
<dbReference type="SUPFAM" id="SSF56935">
    <property type="entry name" value="Porins"/>
    <property type="match status" value="1"/>
</dbReference>
<keyword evidence="8" id="KW-0408">Iron</keyword>
<gene>
    <name evidence="19" type="ORF">F904_02873</name>
</gene>
<keyword evidence="6 14" id="KW-0812">Transmembrane</keyword>
<feature type="short sequence motif" description="TonB C-terminal box" evidence="15">
    <location>
        <begin position="716"/>
        <end position="733"/>
    </location>
</feature>
<comment type="similarity">
    <text evidence="2 14 16">Belongs to the TonB-dependent receptor family.</text>
</comment>
<dbReference type="InterPro" id="IPR010105">
    <property type="entry name" value="TonB_sidphr_rcpt"/>
</dbReference>
<evidence type="ECO:0000256" key="11">
    <source>
        <dbReference type="ARBA" id="ARBA00023136"/>
    </source>
</evidence>
<dbReference type="InterPro" id="IPR000531">
    <property type="entry name" value="Beta-barrel_TonB"/>
</dbReference>
<dbReference type="Gene3D" id="2.40.170.20">
    <property type="entry name" value="TonB-dependent receptor, beta-barrel domain"/>
    <property type="match status" value="1"/>
</dbReference>
<dbReference type="HOGENOM" id="CLU_008287_22_0_6"/>
<dbReference type="PANTHER" id="PTHR32552:SF82">
    <property type="entry name" value="FCUA PROTEIN"/>
    <property type="match status" value="1"/>
</dbReference>
<keyword evidence="13 14" id="KW-0998">Cell outer membrane</keyword>
<dbReference type="GO" id="GO:0015891">
    <property type="term" value="P:siderophore transport"/>
    <property type="evidence" value="ECO:0007669"/>
    <property type="project" value="InterPro"/>
</dbReference>
<keyword evidence="11 14" id="KW-0472">Membrane</keyword>
<keyword evidence="9" id="KW-0406">Ion transport</keyword>
<evidence type="ECO:0000256" key="16">
    <source>
        <dbReference type="RuleBase" id="RU003357"/>
    </source>
</evidence>
<dbReference type="PANTHER" id="PTHR32552">
    <property type="entry name" value="FERRICHROME IRON RECEPTOR-RELATED"/>
    <property type="match status" value="1"/>
</dbReference>
<proteinExistence type="inferred from homology"/>
<protein>
    <recommendedName>
        <fullName evidence="21">TonB-dependent siderophore receptor</fullName>
    </recommendedName>
</protein>
<dbReference type="Pfam" id="PF00593">
    <property type="entry name" value="TonB_dep_Rec_b-barrel"/>
    <property type="match status" value="1"/>
</dbReference>
<evidence type="ECO:0000256" key="6">
    <source>
        <dbReference type="ARBA" id="ARBA00022692"/>
    </source>
</evidence>
<evidence type="ECO:0000259" key="17">
    <source>
        <dbReference type="Pfam" id="PF00593"/>
    </source>
</evidence>
<keyword evidence="3 14" id="KW-0813">Transport</keyword>
<dbReference type="InterPro" id="IPR037066">
    <property type="entry name" value="Plug_dom_sf"/>
</dbReference>
<name>N9MI29_9GAMM</name>